<comment type="caution">
    <text evidence="2">The sequence shown here is derived from an EMBL/GenBank/DDBJ whole genome shotgun (WGS) entry which is preliminary data.</text>
</comment>
<name>A0A9N9I2Q5_FUNMO</name>
<protein>
    <submittedName>
        <fullName evidence="2">4275_t:CDS:1</fullName>
    </submittedName>
</protein>
<sequence length="72" mass="8790">MPPNREKPNKRKSLSFAKKRELCEWKRDNPSYNQEELAEKFDISKPQDFKNQKRDRDAKFPEVESALYLWMQ</sequence>
<feature type="compositionally biased region" description="Basic and acidic residues" evidence="1">
    <location>
        <begin position="37"/>
        <end position="57"/>
    </location>
</feature>
<dbReference type="EMBL" id="CAJVPP010012188">
    <property type="protein sequence ID" value="CAG8716902.1"/>
    <property type="molecule type" value="Genomic_DNA"/>
</dbReference>
<organism evidence="2 3">
    <name type="scientific">Funneliformis mosseae</name>
    <name type="common">Endomycorrhizal fungus</name>
    <name type="synonym">Glomus mosseae</name>
    <dbReference type="NCBI Taxonomy" id="27381"/>
    <lineage>
        <taxon>Eukaryota</taxon>
        <taxon>Fungi</taxon>
        <taxon>Fungi incertae sedis</taxon>
        <taxon>Mucoromycota</taxon>
        <taxon>Glomeromycotina</taxon>
        <taxon>Glomeromycetes</taxon>
        <taxon>Glomerales</taxon>
        <taxon>Glomeraceae</taxon>
        <taxon>Funneliformis</taxon>
    </lineage>
</organism>
<feature type="region of interest" description="Disordered" evidence="1">
    <location>
        <begin position="36"/>
        <end position="57"/>
    </location>
</feature>
<dbReference type="Gene3D" id="1.10.10.60">
    <property type="entry name" value="Homeodomain-like"/>
    <property type="match status" value="1"/>
</dbReference>
<gene>
    <name evidence="2" type="ORF">FMOSSE_LOCUS14701</name>
</gene>
<evidence type="ECO:0000256" key="1">
    <source>
        <dbReference type="SAM" id="MobiDB-lite"/>
    </source>
</evidence>
<dbReference type="Proteomes" id="UP000789375">
    <property type="component" value="Unassembled WGS sequence"/>
</dbReference>
<proteinExistence type="predicted"/>
<keyword evidence="3" id="KW-1185">Reference proteome</keyword>
<reference evidence="2" key="1">
    <citation type="submission" date="2021-06" db="EMBL/GenBank/DDBJ databases">
        <authorList>
            <person name="Kallberg Y."/>
            <person name="Tangrot J."/>
            <person name="Rosling A."/>
        </authorList>
    </citation>
    <scope>NUCLEOTIDE SEQUENCE</scope>
    <source>
        <strain evidence="2">87-6 pot B 2015</strain>
    </source>
</reference>
<accession>A0A9N9I2Q5</accession>
<dbReference type="AlphaFoldDB" id="A0A9N9I2Q5"/>
<evidence type="ECO:0000313" key="3">
    <source>
        <dbReference type="Proteomes" id="UP000789375"/>
    </source>
</evidence>
<evidence type="ECO:0000313" key="2">
    <source>
        <dbReference type="EMBL" id="CAG8716902.1"/>
    </source>
</evidence>